<organism evidence="5 6">
    <name type="scientific">Haematobacter genomosp. 1</name>
    <dbReference type="NCBI Taxonomy" id="366618"/>
    <lineage>
        <taxon>Bacteria</taxon>
        <taxon>Pseudomonadati</taxon>
        <taxon>Pseudomonadota</taxon>
        <taxon>Alphaproteobacteria</taxon>
        <taxon>Rhodobacterales</taxon>
        <taxon>Paracoccaceae</taxon>
        <taxon>Haematobacter</taxon>
    </lineage>
</organism>
<proteinExistence type="inferred from homology"/>
<dbReference type="SUPFAM" id="SSF52283">
    <property type="entry name" value="Formate/glycerate dehydrogenase catalytic domain-like"/>
    <property type="match status" value="1"/>
</dbReference>
<evidence type="ECO:0000313" key="5">
    <source>
        <dbReference type="EMBL" id="OWJ80230.1"/>
    </source>
</evidence>
<feature type="domain" description="D-isomer specific 2-hydroxyacid dehydrogenase NAD-binding" evidence="4">
    <location>
        <begin position="104"/>
        <end position="276"/>
    </location>
</feature>
<evidence type="ECO:0000259" key="3">
    <source>
        <dbReference type="Pfam" id="PF00389"/>
    </source>
</evidence>
<dbReference type="GO" id="GO:0051287">
    <property type="term" value="F:NAD binding"/>
    <property type="evidence" value="ECO:0007669"/>
    <property type="project" value="InterPro"/>
</dbReference>
<dbReference type="InterPro" id="IPR029753">
    <property type="entry name" value="D-isomer_DH_CS"/>
</dbReference>
<dbReference type="RefSeq" id="WP_088214063.1">
    <property type="nucleotide sequence ID" value="NZ_NIPW01000005.1"/>
</dbReference>
<evidence type="ECO:0000313" key="6">
    <source>
        <dbReference type="Proteomes" id="UP000196878"/>
    </source>
</evidence>
<evidence type="ECO:0000256" key="1">
    <source>
        <dbReference type="ARBA" id="ARBA00023002"/>
    </source>
</evidence>
<dbReference type="PROSITE" id="PS00670">
    <property type="entry name" value="D_2_HYDROXYACID_DH_2"/>
    <property type="match status" value="1"/>
</dbReference>
<accession>A0A212AFF9</accession>
<evidence type="ECO:0000259" key="4">
    <source>
        <dbReference type="Pfam" id="PF02826"/>
    </source>
</evidence>
<protein>
    <submittedName>
        <fullName evidence="5">3-phosphoglycerate dehydrogenase</fullName>
    </submittedName>
</protein>
<sequence length="318" mass="33220">MKCLILQPIHAAGQRLLVEEGITPVLAPDTRLATILPLISDCDAVITRDHGLSAAAFAGGQRLRVVVVHGTGHDAVDKAAAAAQSVLVCNTPGENARSVSELALGLLLAAARRIPAADRSERAGVTGFRESASFSELSGKTALIIGWGAIGSGLGQMLATTFGMRVMIYSPRGEVQPPFERVERLEDALPLADAISLHTPLRPETRHLMNAERLALVKSGAILVNTGRAGLVDEAALTAALASGHLGAAALDVYEHGAPTGPLAAFQNVIFTPHLGATTEEALRRVAEGAARHVITALRGKRPATTLNPEVWLDVPAE</sequence>
<dbReference type="AlphaFoldDB" id="A0A212AFF9"/>
<dbReference type="GO" id="GO:0016616">
    <property type="term" value="F:oxidoreductase activity, acting on the CH-OH group of donors, NAD or NADP as acceptor"/>
    <property type="evidence" value="ECO:0007669"/>
    <property type="project" value="InterPro"/>
</dbReference>
<dbReference type="Pfam" id="PF02826">
    <property type="entry name" value="2-Hacid_dh_C"/>
    <property type="match status" value="1"/>
</dbReference>
<dbReference type="Gene3D" id="3.40.50.720">
    <property type="entry name" value="NAD(P)-binding Rossmann-like Domain"/>
    <property type="match status" value="2"/>
</dbReference>
<dbReference type="SUPFAM" id="SSF51735">
    <property type="entry name" value="NAD(P)-binding Rossmann-fold domains"/>
    <property type="match status" value="1"/>
</dbReference>
<feature type="domain" description="D-isomer specific 2-hydroxyacid dehydrogenase catalytic" evidence="3">
    <location>
        <begin position="4"/>
        <end position="308"/>
    </location>
</feature>
<evidence type="ECO:0000256" key="2">
    <source>
        <dbReference type="RuleBase" id="RU003719"/>
    </source>
</evidence>
<dbReference type="InterPro" id="IPR006140">
    <property type="entry name" value="D-isomer_DH_NAD-bd"/>
</dbReference>
<dbReference type="InterPro" id="IPR006139">
    <property type="entry name" value="D-isomer_2_OHA_DH_cat_dom"/>
</dbReference>
<reference evidence="5 6" key="1">
    <citation type="submission" date="2016-12" db="EMBL/GenBank/DDBJ databases">
        <title>Comparison of Traditional DNA-DNA Hybridization with In Silico Genomic Analysis.</title>
        <authorList>
            <person name="Nicholson A.C."/>
            <person name="Humrighouse B.W."/>
            <person name="Graziano J."/>
            <person name="Lasker B."/>
            <person name="Whitney A.M."/>
            <person name="Mcquiston J.R."/>
        </authorList>
    </citation>
    <scope>NUCLEOTIDE SEQUENCE [LARGE SCALE GENOMIC DNA]</scope>
    <source>
        <strain evidence="5 6">H2240</strain>
    </source>
</reference>
<dbReference type="EMBL" id="NIPW01000005">
    <property type="protein sequence ID" value="OWJ80230.1"/>
    <property type="molecule type" value="Genomic_DNA"/>
</dbReference>
<dbReference type="PANTHER" id="PTHR42938:SF9">
    <property type="entry name" value="FORMATE DEHYDROGENASE 1"/>
    <property type="match status" value="1"/>
</dbReference>
<keyword evidence="1 2" id="KW-0560">Oxidoreductase</keyword>
<dbReference type="Pfam" id="PF00389">
    <property type="entry name" value="2-Hacid_dh"/>
    <property type="match status" value="1"/>
</dbReference>
<dbReference type="OrthoDB" id="7374922at2"/>
<dbReference type="InterPro" id="IPR036291">
    <property type="entry name" value="NAD(P)-bd_dom_sf"/>
</dbReference>
<dbReference type="Proteomes" id="UP000196878">
    <property type="component" value="Unassembled WGS sequence"/>
</dbReference>
<gene>
    <name evidence="5" type="ORF">CDV49_02830</name>
</gene>
<keyword evidence="6" id="KW-1185">Reference proteome</keyword>
<dbReference type="PANTHER" id="PTHR42938">
    <property type="entry name" value="FORMATE DEHYDROGENASE 1"/>
    <property type="match status" value="1"/>
</dbReference>
<comment type="similarity">
    <text evidence="2">Belongs to the D-isomer specific 2-hydroxyacid dehydrogenase family.</text>
</comment>
<comment type="caution">
    <text evidence="5">The sequence shown here is derived from an EMBL/GenBank/DDBJ whole genome shotgun (WGS) entry which is preliminary data.</text>
</comment>
<name>A0A212AFF9_9RHOB</name>